<feature type="transmembrane region" description="Helical" evidence="8">
    <location>
        <begin position="175"/>
        <end position="198"/>
    </location>
</feature>
<evidence type="ECO:0000256" key="1">
    <source>
        <dbReference type="ARBA" id="ARBA00004651"/>
    </source>
</evidence>
<dbReference type="AlphaFoldDB" id="E3H5K3"/>
<dbReference type="InterPro" id="IPR020846">
    <property type="entry name" value="MFS_dom"/>
</dbReference>
<accession>E3H5K3</accession>
<feature type="transmembrane region" description="Helical" evidence="8">
    <location>
        <begin position="401"/>
        <end position="420"/>
    </location>
</feature>
<name>E3H5K3_ROTDC</name>
<dbReference type="Gene3D" id="1.20.1250.20">
    <property type="entry name" value="MFS general substrate transporter like domains"/>
    <property type="match status" value="1"/>
</dbReference>
<dbReference type="InterPro" id="IPR036259">
    <property type="entry name" value="MFS_trans_sf"/>
</dbReference>
<proteinExistence type="inferred from homology"/>
<evidence type="ECO:0000313" key="11">
    <source>
        <dbReference type="Proteomes" id="UP000000387"/>
    </source>
</evidence>
<feature type="transmembrane region" description="Helical" evidence="8">
    <location>
        <begin position="316"/>
        <end position="339"/>
    </location>
</feature>
<feature type="transmembrane region" description="Helical" evidence="8">
    <location>
        <begin position="246"/>
        <end position="270"/>
    </location>
</feature>
<dbReference type="PANTHER" id="PTHR43271:SF2">
    <property type="entry name" value="BLL2771 PROTEIN"/>
    <property type="match status" value="1"/>
</dbReference>
<reference evidence="11" key="1">
    <citation type="submission" date="2010-10" db="EMBL/GenBank/DDBJ databases">
        <title>The complete genome of Rothia dentocariosa ATCC 17931.</title>
        <authorList>
            <person name="Muzny D."/>
            <person name="Qin X."/>
            <person name="Buhay C."/>
            <person name="Dugan-Rocha S."/>
            <person name="Ding Y."/>
            <person name="Chen G."/>
            <person name="Hawes A."/>
            <person name="Holder M."/>
            <person name="Jhangiani S."/>
            <person name="Johnson A."/>
            <person name="Khan Z."/>
            <person name="Li Z."/>
            <person name="Liu W."/>
            <person name="Liu X."/>
            <person name="Perez L."/>
            <person name="Shen H."/>
            <person name="Wang Q."/>
            <person name="Watt J."/>
            <person name="Xi L."/>
            <person name="Xin Y."/>
            <person name="Zhou J."/>
            <person name="Deng J."/>
            <person name="Jiang H."/>
            <person name="Liu Y."/>
            <person name="Qu J."/>
            <person name="Song X.-Z."/>
            <person name="Zhang L."/>
            <person name="Villasana D."/>
            <person name="Johnson A."/>
            <person name="Liu J."/>
            <person name="Liyanage D."/>
            <person name="Lorensuhewa L."/>
            <person name="Robinson T."/>
            <person name="Song A."/>
            <person name="Song B.-B."/>
            <person name="Dinh H."/>
            <person name="Thornton R."/>
            <person name="Coyle M."/>
            <person name="Francisco L."/>
            <person name="Jackson L."/>
            <person name="Javaid M."/>
            <person name="Korchina V."/>
            <person name="Kovar C."/>
            <person name="Mata R."/>
            <person name="Mathew T."/>
            <person name="Ngo R."/>
            <person name="Nguyen L."/>
            <person name="Nguyen N."/>
            <person name="Okwuonu G."/>
            <person name="Ongeri F."/>
            <person name="Pham C."/>
            <person name="Simmons D."/>
            <person name="Wilczek-Boney K."/>
            <person name="Hale W."/>
            <person name="Jakkamsetti A."/>
            <person name="Pham P."/>
            <person name="Ruth R."/>
            <person name="San Lucas F."/>
            <person name="Warren J."/>
            <person name="Zhang J."/>
            <person name="Zhao Z."/>
            <person name="Zhou C."/>
            <person name="Zhu D."/>
            <person name="Lee S."/>
            <person name="Bess C."/>
            <person name="Blankenburg K."/>
            <person name="Forbes L."/>
            <person name="Fu Q."/>
            <person name="Gubbala S."/>
            <person name="Hirani K."/>
            <person name="Jayaseelan J.C."/>
            <person name="Lara F."/>
            <person name="Munidasa M."/>
            <person name="Palculict T."/>
            <person name="Patil S."/>
            <person name="Pu L.-L."/>
            <person name="Saada N."/>
            <person name="Tang L."/>
            <person name="Weissenberger G."/>
            <person name="Zhu Y."/>
            <person name="Hemphill L."/>
            <person name="Shang Y."/>
            <person name="Youmans B."/>
            <person name="Ayvaz T."/>
            <person name="Ross M."/>
            <person name="Santibanez J."/>
            <person name="Aqrawi P."/>
            <person name="Gross S."/>
            <person name="Joshi V."/>
            <person name="Fowler G."/>
            <person name="Nazareth L."/>
            <person name="Reid J."/>
            <person name="Worley K."/>
            <person name="Petrosino J."/>
            <person name="Highlander S."/>
            <person name="Gibbs R."/>
        </authorList>
    </citation>
    <scope>NUCLEOTIDE SEQUENCE [LARGE SCALE GENOMIC DNA]</scope>
    <source>
        <strain evidence="11">ATCC 17931 / CDC X599 / XDIA</strain>
    </source>
</reference>
<dbReference type="GO" id="GO:0022857">
    <property type="term" value="F:transmembrane transporter activity"/>
    <property type="evidence" value="ECO:0007669"/>
    <property type="project" value="InterPro"/>
</dbReference>
<evidence type="ECO:0000256" key="8">
    <source>
        <dbReference type="SAM" id="Phobius"/>
    </source>
</evidence>
<feature type="transmembrane region" description="Helical" evidence="8">
    <location>
        <begin position="116"/>
        <end position="136"/>
    </location>
</feature>
<organism evidence="10 11">
    <name type="scientific">Rothia dentocariosa (strain ATCC 17931 / CDC X599 / XDIA)</name>
    <dbReference type="NCBI Taxonomy" id="762948"/>
    <lineage>
        <taxon>Bacteria</taxon>
        <taxon>Bacillati</taxon>
        <taxon>Actinomycetota</taxon>
        <taxon>Actinomycetes</taxon>
        <taxon>Micrococcales</taxon>
        <taxon>Micrococcaceae</taxon>
        <taxon>Rothia</taxon>
    </lineage>
</organism>
<keyword evidence="6 8" id="KW-1133">Transmembrane helix</keyword>
<evidence type="ECO:0000256" key="4">
    <source>
        <dbReference type="ARBA" id="ARBA00022475"/>
    </source>
</evidence>
<keyword evidence="5 8" id="KW-0812">Transmembrane</keyword>
<feature type="transmembrane region" description="Helical" evidence="8">
    <location>
        <begin position="204"/>
        <end position="225"/>
    </location>
</feature>
<keyword evidence="7 8" id="KW-0472">Membrane</keyword>
<protein>
    <submittedName>
        <fullName evidence="10">Transporter, major facilitator family protein</fullName>
    </submittedName>
</protein>
<evidence type="ECO:0000256" key="7">
    <source>
        <dbReference type="ARBA" id="ARBA00023136"/>
    </source>
</evidence>
<feature type="transmembrane region" description="Helical" evidence="8">
    <location>
        <begin position="345"/>
        <end position="363"/>
    </location>
</feature>
<keyword evidence="4" id="KW-1003">Cell membrane</keyword>
<comment type="subcellular location">
    <subcellularLocation>
        <location evidence="1">Cell membrane</location>
        <topology evidence="1">Multi-pass membrane protein</topology>
    </subcellularLocation>
</comment>
<dbReference type="KEGG" id="rdn:HMPREF0733_11378"/>
<feature type="transmembrane region" description="Helical" evidence="8">
    <location>
        <begin position="282"/>
        <end position="304"/>
    </location>
</feature>
<feature type="transmembrane region" description="Helical" evidence="8">
    <location>
        <begin position="52"/>
        <end position="71"/>
    </location>
</feature>
<dbReference type="EMBL" id="CP002280">
    <property type="protein sequence ID" value="ADP40835.1"/>
    <property type="molecule type" value="Genomic_DNA"/>
</dbReference>
<dbReference type="GO" id="GO:0005886">
    <property type="term" value="C:plasma membrane"/>
    <property type="evidence" value="ECO:0007669"/>
    <property type="project" value="UniProtKB-SubCell"/>
</dbReference>
<evidence type="ECO:0000256" key="6">
    <source>
        <dbReference type="ARBA" id="ARBA00022989"/>
    </source>
</evidence>
<comment type="similarity">
    <text evidence="2">Belongs to the major facilitator superfamily.</text>
</comment>
<dbReference type="Pfam" id="PF07690">
    <property type="entry name" value="MFS_1"/>
    <property type="match status" value="1"/>
</dbReference>
<dbReference type="HOGENOM" id="CLU_001265_19_4_11"/>
<gene>
    <name evidence="10" type="ordered locus">HMPREF0733_11378</name>
</gene>
<dbReference type="eggNOG" id="COG2814">
    <property type="taxonomic scope" value="Bacteria"/>
</dbReference>
<evidence type="ECO:0000256" key="3">
    <source>
        <dbReference type="ARBA" id="ARBA00022448"/>
    </source>
</evidence>
<dbReference type="PANTHER" id="PTHR43271">
    <property type="entry name" value="BLL2771 PROTEIN"/>
    <property type="match status" value="1"/>
</dbReference>
<feature type="transmembrane region" description="Helical" evidence="8">
    <location>
        <begin position="83"/>
        <end position="104"/>
    </location>
</feature>
<evidence type="ECO:0000259" key="9">
    <source>
        <dbReference type="PROSITE" id="PS50850"/>
    </source>
</evidence>
<feature type="transmembrane region" description="Helical" evidence="8">
    <location>
        <begin position="375"/>
        <end position="395"/>
    </location>
</feature>
<sequence>MVAIYALMVLGLIPTLSLDWSLLMYHHAENTTTRTTTSASSTSEEYPATRTAVVILVSTALFVLAQLYASIPLLAPVSSAFRANATFALSLCFSLAYAVGFLIWGPVSDRYGRKKVVVLSLSVLTLTTLGCAFAPTLGVLTILRACQGMAAAGFAPVALAYLTESVLPAGRARPIGAMSTAFLAAGIFGQVFASIIALSLGWRWFFGVCGLIFIGTVSLVLCTMLERPRTGQTTSLWKQYVTLGSLSIKPIFLLYGLAHITLLLVFVALYTGLGRHLETLGVAASGIVWVRLAAFPAMLISLYAGSYAKKYGVLRVAQLGYVLSVLGLLGGVLCAQVLAGIVVCSLIYVAGVALAIPSMITLYGDAAAPHRASGMALNGFVLFVGASLGPVIGALPLAFTTLILLLVGFLILALLSLAAASRINNRLV</sequence>
<keyword evidence="3" id="KW-0813">Transport</keyword>
<evidence type="ECO:0000256" key="5">
    <source>
        <dbReference type="ARBA" id="ARBA00022692"/>
    </source>
</evidence>
<dbReference type="Proteomes" id="UP000000387">
    <property type="component" value="Chromosome"/>
</dbReference>
<evidence type="ECO:0000256" key="2">
    <source>
        <dbReference type="ARBA" id="ARBA00008335"/>
    </source>
</evidence>
<feature type="transmembrane region" description="Helical" evidence="8">
    <location>
        <begin position="142"/>
        <end position="163"/>
    </location>
</feature>
<dbReference type="PROSITE" id="PS50850">
    <property type="entry name" value="MFS"/>
    <property type="match status" value="1"/>
</dbReference>
<dbReference type="InterPro" id="IPR011701">
    <property type="entry name" value="MFS"/>
</dbReference>
<evidence type="ECO:0000313" key="10">
    <source>
        <dbReference type="EMBL" id="ADP40835.1"/>
    </source>
</evidence>
<dbReference type="SUPFAM" id="SSF103473">
    <property type="entry name" value="MFS general substrate transporter"/>
    <property type="match status" value="1"/>
</dbReference>
<feature type="transmembrane region" description="Helical" evidence="8">
    <location>
        <begin position="6"/>
        <end position="25"/>
    </location>
</feature>
<feature type="domain" description="Major facilitator superfamily (MFS) profile" evidence="9">
    <location>
        <begin position="1"/>
        <end position="424"/>
    </location>
</feature>